<evidence type="ECO:0000313" key="3">
    <source>
        <dbReference type="Proteomes" id="UP001521931"/>
    </source>
</evidence>
<accession>A0ABS9PXW7</accession>
<protein>
    <submittedName>
        <fullName evidence="2">Uncharacterized protein</fullName>
    </submittedName>
</protein>
<dbReference type="RefSeq" id="WP_239261437.1">
    <property type="nucleotide sequence ID" value="NZ_JAKRCV010000001.1"/>
</dbReference>
<reference evidence="2 3" key="1">
    <citation type="submission" date="2022-02" db="EMBL/GenBank/DDBJ databases">
        <title>Uncovering new skin microbiome diversity through culturing and metagenomics.</title>
        <authorList>
            <person name="Conlan S."/>
            <person name="Deming C."/>
            <person name="Nisc Comparative Sequencing Program N."/>
            <person name="Segre J.A."/>
        </authorList>
    </citation>
    <scope>NUCLEOTIDE SEQUENCE [LARGE SCALE GENOMIC DNA]</scope>
    <source>
        <strain evidence="2 3">ACRQZ</strain>
    </source>
</reference>
<name>A0ABS9PXW7_9MICO</name>
<sequence length="149" mass="16192">MLADRFVMLAPGSDSNALADLLGEPMPVCDVDELRRAVSEDIATAQDRFGEEMAQRRSAKKSSLVEPTWPQLPTPQGREAAEQRIEASEPGRSALILASDVARTWTTWLALETLRSARGYLAREPETAGPLPEAFMSSATVMPSHASKP</sequence>
<feature type="region of interest" description="Disordered" evidence="1">
    <location>
        <begin position="55"/>
        <end position="89"/>
    </location>
</feature>
<comment type="caution">
    <text evidence="2">The sequence shown here is derived from an EMBL/GenBank/DDBJ whole genome shotgun (WGS) entry which is preliminary data.</text>
</comment>
<evidence type="ECO:0000256" key="1">
    <source>
        <dbReference type="SAM" id="MobiDB-lite"/>
    </source>
</evidence>
<proteinExistence type="predicted"/>
<dbReference type="EMBL" id="JAKRCV010000001">
    <property type="protein sequence ID" value="MCG7320455.1"/>
    <property type="molecule type" value="Genomic_DNA"/>
</dbReference>
<feature type="compositionally biased region" description="Basic and acidic residues" evidence="1">
    <location>
        <begin position="79"/>
        <end position="89"/>
    </location>
</feature>
<organism evidence="2 3">
    <name type="scientific">Arsenicicoccus bolidensis</name>
    <dbReference type="NCBI Taxonomy" id="229480"/>
    <lineage>
        <taxon>Bacteria</taxon>
        <taxon>Bacillati</taxon>
        <taxon>Actinomycetota</taxon>
        <taxon>Actinomycetes</taxon>
        <taxon>Micrococcales</taxon>
        <taxon>Intrasporangiaceae</taxon>
        <taxon>Arsenicicoccus</taxon>
    </lineage>
</organism>
<keyword evidence="3" id="KW-1185">Reference proteome</keyword>
<dbReference type="Proteomes" id="UP001521931">
    <property type="component" value="Unassembled WGS sequence"/>
</dbReference>
<feature type="region of interest" description="Disordered" evidence="1">
    <location>
        <begin position="128"/>
        <end position="149"/>
    </location>
</feature>
<gene>
    <name evidence="2" type="ORF">MHL29_00900</name>
</gene>
<evidence type="ECO:0000313" key="2">
    <source>
        <dbReference type="EMBL" id="MCG7320455.1"/>
    </source>
</evidence>